<evidence type="ECO:0000313" key="1">
    <source>
        <dbReference type="EMBL" id="WVT05516.1"/>
    </source>
</evidence>
<sequence>MAQASQSIEAQHRKTLPEINWEDVKEAGCYVDESSGDLFRIPAEALIAGGSPMVVRESSGASRLRQLSTDPFMSSLKARLLCAQHNIEPNF</sequence>
<dbReference type="RefSeq" id="WP_331374594.1">
    <property type="nucleotide sequence ID" value="NZ_CP133148.1"/>
</dbReference>
<evidence type="ECO:0000313" key="2">
    <source>
        <dbReference type="Proteomes" id="UP001432360"/>
    </source>
</evidence>
<organism evidence="1 2">
    <name type="scientific">Sinorhizobium chiapasense</name>
    <dbReference type="NCBI Taxonomy" id="501572"/>
    <lineage>
        <taxon>Bacteria</taxon>
        <taxon>Pseudomonadati</taxon>
        <taxon>Pseudomonadota</taxon>
        <taxon>Alphaproteobacteria</taxon>
        <taxon>Hyphomicrobiales</taxon>
        <taxon>Rhizobiaceae</taxon>
        <taxon>Sinorhizobium/Ensifer group</taxon>
        <taxon>Sinorhizobium</taxon>
    </lineage>
</organism>
<gene>
    <name evidence="1" type="ORF">RB548_09040</name>
</gene>
<reference evidence="1" key="1">
    <citation type="submission" date="2023-08" db="EMBL/GenBank/DDBJ databases">
        <title>Complete genome sequence of Sinorhizobium chiapanecum ITTG S70 isolated from Acaciella angustissima nodules in Chiapas-Mexico.</title>
        <authorList>
            <person name="Rincon-Rosales R."/>
            <person name="Rogel M.A."/>
            <person name="Rincon-Medina C.I."/>
            <person name="Guerrero G."/>
            <person name="Manzano-Gomez L.A."/>
            <person name="Lopez-Lopez A."/>
            <person name="Rincon Molina F.A."/>
            <person name="Martinez-Romero E."/>
        </authorList>
    </citation>
    <scope>NUCLEOTIDE SEQUENCE</scope>
    <source>
        <strain evidence="1">ITTG S70</strain>
    </source>
</reference>
<dbReference type="Proteomes" id="UP001432360">
    <property type="component" value="Chromosome"/>
</dbReference>
<keyword evidence="2" id="KW-1185">Reference proteome</keyword>
<proteinExistence type="predicted"/>
<accession>A0ABZ2BGM3</accession>
<name>A0ABZ2BGM3_9HYPH</name>
<dbReference type="EMBL" id="CP133148">
    <property type="protein sequence ID" value="WVT05516.1"/>
    <property type="molecule type" value="Genomic_DNA"/>
</dbReference>
<protein>
    <submittedName>
        <fullName evidence="1">Uncharacterized protein</fullName>
    </submittedName>
</protein>